<accession>A0ABN1TUG9</accession>
<dbReference type="Proteomes" id="UP001501581">
    <property type="component" value="Unassembled WGS sequence"/>
</dbReference>
<feature type="compositionally biased region" description="Low complexity" evidence="1">
    <location>
        <begin position="78"/>
        <end position="91"/>
    </location>
</feature>
<keyword evidence="2" id="KW-0812">Transmembrane</keyword>
<gene>
    <name evidence="3" type="ORF">GCM10009668_22190</name>
</gene>
<proteinExistence type="predicted"/>
<protein>
    <submittedName>
        <fullName evidence="3">Uncharacterized protein</fullName>
    </submittedName>
</protein>
<dbReference type="EMBL" id="BAAALG010000009">
    <property type="protein sequence ID" value="GAA1103051.1"/>
    <property type="molecule type" value="Genomic_DNA"/>
</dbReference>
<keyword evidence="2" id="KW-1133">Transmembrane helix</keyword>
<organism evidence="3 4">
    <name type="scientific">Nocardioides dubius</name>
    <dbReference type="NCBI Taxonomy" id="317019"/>
    <lineage>
        <taxon>Bacteria</taxon>
        <taxon>Bacillati</taxon>
        <taxon>Actinomycetota</taxon>
        <taxon>Actinomycetes</taxon>
        <taxon>Propionibacteriales</taxon>
        <taxon>Nocardioidaceae</taxon>
        <taxon>Nocardioides</taxon>
    </lineage>
</organism>
<name>A0ABN1TUG9_9ACTN</name>
<feature type="transmembrane region" description="Helical" evidence="2">
    <location>
        <begin position="48"/>
        <end position="70"/>
    </location>
</feature>
<evidence type="ECO:0000313" key="4">
    <source>
        <dbReference type="Proteomes" id="UP001501581"/>
    </source>
</evidence>
<evidence type="ECO:0000256" key="2">
    <source>
        <dbReference type="SAM" id="Phobius"/>
    </source>
</evidence>
<feature type="region of interest" description="Disordered" evidence="1">
    <location>
        <begin position="75"/>
        <end position="98"/>
    </location>
</feature>
<evidence type="ECO:0000313" key="3">
    <source>
        <dbReference type="EMBL" id="GAA1103051.1"/>
    </source>
</evidence>
<feature type="region of interest" description="Disordered" evidence="1">
    <location>
        <begin position="119"/>
        <end position="154"/>
    </location>
</feature>
<dbReference type="RefSeq" id="WP_343994336.1">
    <property type="nucleotide sequence ID" value="NZ_BAAALG010000009.1"/>
</dbReference>
<keyword evidence="2" id="KW-0472">Membrane</keyword>
<sequence>MTSLDDRPSEEWLVQMLRESTQDVETPVASLVRAGHQRGRKLRRRRRIMVAGACSVAAVGISGMLVSGVLQRDAPENGAAGSPSASPSGSPTDRPATFGVRATNMAPTLAELLPAGTASHLQSWSDGPRTVGDLPVPGREGLESLGSSSESPVQGGSLIFDDGAGPGLVSVLVSAGPEEESATAIAEARTLCNDEARCSERAGGLVVELEEVARPGTAVLASSAQFFRADGFFIQVTAYTATQEKGAPPTRALPSLDGGQLSAIATDPVWVS</sequence>
<keyword evidence="4" id="KW-1185">Reference proteome</keyword>
<reference evidence="3 4" key="1">
    <citation type="journal article" date="2019" name="Int. J. Syst. Evol. Microbiol.">
        <title>The Global Catalogue of Microorganisms (GCM) 10K type strain sequencing project: providing services to taxonomists for standard genome sequencing and annotation.</title>
        <authorList>
            <consortium name="The Broad Institute Genomics Platform"/>
            <consortium name="The Broad Institute Genome Sequencing Center for Infectious Disease"/>
            <person name="Wu L."/>
            <person name="Ma J."/>
        </authorList>
    </citation>
    <scope>NUCLEOTIDE SEQUENCE [LARGE SCALE GENOMIC DNA]</scope>
    <source>
        <strain evidence="3 4">JCM 13008</strain>
    </source>
</reference>
<comment type="caution">
    <text evidence="3">The sequence shown here is derived from an EMBL/GenBank/DDBJ whole genome shotgun (WGS) entry which is preliminary data.</text>
</comment>
<evidence type="ECO:0000256" key="1">
    <source>
        <dbReference type="SAM" id="MobiDB-lite"/>
    </source>
</evidence>